<keyword evidence="3" id="KW-0223">Dioxygenase</keyword>
<dbReference type="InterPro" id="IPR003819">
    <property type="entry name" value="TauD/TfdA-like"/>
</dbReference>
<evidence type="ECO:0000256" key="5">
    <source>
        <dbReference type="ARBA" id="ARBA00023004"/>
    </source>
</evidence>
<dbReference type="Pfam" id="PF02668">
    <property type="entry name" value="TauD"/>
    <property type="match status" value="1"/>
</dbReference>
<dbReference type="PANTHER" id="PTHR43779:SF3">
    <property type="entry name" value="(3R)-3-[(CARBOXYMETHYL)AMINO]FATTY ACID OXYGENASE_DECARBOXYLASE"/>
    <property type="match status" value="1"/>
</dbReference>
<dbReference type="InterPro" id="IPR042098">
    <property type="entry name" value="TauD-like_sf"/>
</dbReference>
<dbReference type="EMBL" id="JAJGCB010000005">
    <property type="protein sequence ID" value="KAJ8992362.1"/>
    <property type="molecule type" value="Genomic_DNA"/>
</dbReference>
<keyword evidence="4" id="KW-0560">Oxidoreductase</keyword>
<organism evidence="8 9">
    <name type="scientific">Exophiala dermatitidis</name>
    <name type="common">Black yeast-like fungus</name>
    <name type="synonym">Wangiella dermatitidis</name>
    <dbReference type="NCBI Taxonomy" id="5970"/>
    <lineage>
        <taxon>Eukaryota</taxon>
        <taxon>Fungi</taxon>
        <taxon>Dikarya</taxon>
        <taxon>Ascomycota</taxon>
        <taxon>Pezizomycotina</taxon>
        <taxon>Eurotiomycetes</taxon>
        <taxon>Chaetothyriomycetidae</taxon>
        <taxon>Chaetothyriales</taxon>
        <taxon>Herpotrichiellaceae</taxon>
        <taxon>Exophiala</taxon>
    </lineage>
</organism>
<protein>
    <recommendedName>
        <fullName evidence="7">TauD/TfdA-like domain-containing protein</fullName>
    </recommendedName>
</protein>
<evidence type="ECO:0000256" key="6">
    <source>
        <dbReference type="SAM" id="MobiDB-lite"/>
    </source>
</evidence>
<evidence type="ECO:0000256" key="4">
    <source>
        <dbReference type="ARBA" id="ARBA00023002"/>
    </source>
</evidence>
<evidence type="ECO:0000313" key="9">
    <source>
        <dbReference type="Proteomes" id="UP001161757"/>
    </source>
</evidence>
<keyword evidence="5" id="KW-0408">Iron</keyword>
<dbReference type="GO" id="GO:0051213">
    <property type="term" value="F:dioxygenase activity"/>
    <property type="evidence" value="ECO:0007669"/>
    <property type="project" value="UniProtKB-KW"/>
</dbReference>
<accession>A0AAN6EVI4</accession>
<feature type="region of interest" description="Disordered" evidence="6">
    <location>
        <begin position="231"/>
        <end position="255"/>
    </location>
</feature>
<evidence type="ECO:0000256" key="3">
    <source>
        <dbReference type="ARBA" id="ARBA00022964"/>
    </source>
</evidence>
<feature type="domain" description="TauD/TfdA-like" evidence="7">
    <location>
        <begin position="39"/>
        <end position="314"/>
    </location>
</feature>
<dbReference type="Gene3D" id="3.60.130.10">
    <property type="entry name" value="Clavaminate synthase-like"/>
    <property type="match status" value="1"/>
</dbReference>
<evidence type="ECO:0000259" key="7">
    <source>
        <dbReference type="Pfam" id="PF02668"/>
    </source>
</evidence>
<evidence type="ECO:0000313" key="8">
    <source>
        <dbReference type="EMBL" id="KAJ8992362.1"/>
    </source>
</evidence>
<dbReference type="GO" id="GO:0046872">
    <property type="term" value="F:metal ion binding"/>
    <property type="evidence" value="ECO:0007669"/>
    <property type="project" value="UniProtKB-KW"/>
</dbReference>
<reference evidence="8" key="1">
    <citation type="submission" date="2023-01" db="EMBL/GenBank/DDBJ databases">
        <title>Exophiala dermititidis isolated from Cystic Fibrosis Patient.</title>
        <authorList>
            <person name="Kurbessoian T."/>
            <person name="Crocker A."/>
            <person name="Murante D."/>
            <person name="Hogan D.A."/>
            <person name="Stajich J.E."/>
        </authorList>
    </citation>
    <scope>NUCLEOTIDE SEQUENCE</scope>
    <source>
        <strain evidence="8">Ex8</strain>
    </source>
</reference>
<comment type="caution">
    <text evidence="8">The sequence shown here is derived from an EMBL/GenBank/DDBJ whole genome shotgun (WGS) entry which is preliminary data.</text>
</comment>
<dbReference type="InterPro" id="IPR051178">
    <property type="entry name" value="TfdA_dioxygenase"/>
</dbReference>
<dbReference type="PANTHER" id="PTHR43779">
    <property type="entry name" value="DIOXYGENASE RV0097-RELATED"/>
    <property type="match status" value="1"/>
</dbReference>
<feature type="compositionally biased region" description="Basic and acidic residues" evidence="6">
    <location>
        <begin position="231"/>
        <end position="254"/>
    </location>
</feature>
<keyword evidence="2" id="KW-0479">Metal-binding</keyword>
<evidence type="ECO:0000256" key="1">
    <source>
        <dbReference type="ARBA" id="ARBA00005896"/>
    </source>
</evidence>
<sequence length="336" mass="38536">MYHAGYLEHIWTLFCGERKSVWESVSILRSADIEHVGMSQYGVLVFRKTGLDDERHVAFSRLFGDLDDVKPYLTLGRKNRFAYDELFDVSNLEDDGSLVQVDSKRDHTSRGNSLFHVDSSFNPRRASYSLLRAHELPPAAYGGNTDFADTRSAFDELPVSLKTKLLESNYIGAHSLWHSRKKACPSDSPFLSHVDPESYPFGRHRIVQRHEASGRMNLYIANHLHHLEYEHEHEHEHGGNDDDGSERARERVPEPEGTELIETLLSHATQPQFLLSVEWHDPGDLVIWDNTAVMHRAGEYKGMGKYRRDMRRTTVHDASGEAWGLNERTEERMGLP</sequence>
<comment type="similarity">
    <text evidence="1">Belongs to the TfdA dioxygenase family.</text>
</comment>
<dbReference type="Proteomes" id="UP001161757">
    <property type="component" value="Unassembled WGS sequence"/>
</dbReference>
<dbReference type="AlphaFoldDB" id="A0AAN6EVI4"/>
<name>A0AAN6EVI4_EXODE</name>
<evidence type="ECO:0000256" key="2">
    <source>
        <dbReference type="ARBA" id="ARBA00022723"/>
    </source>
</evidence>
<proteinExistence type="inferred from homology"/>
<gene>
    <name evidence="8" type="ORF">HRR80_003467</name>
</gene>
<dbReference type="SUPFAM" id="SSF51197">
    <property type="entry name" value="Clavaminate synthase-like"/>
    <property type="match status" value="1"/>
</dbReference>